<accession>A0A5P2UNV3</accession>
<keyword evidence="2" id="KW-0812">Transmembrane</keyword>
<dbReference type="Proteomes" id="UP000634660">
    <property type="component" value="Unassembled WGS sequence"/>
</dbReference>
<keyword evidence="5" id="KW-1185">Reference proteome</keyword>
<reference evidence="3" key="1">
    <citation type="journal article" date="2014" name="Int. J. Syst. Evol. Microbiol.">
        <title>Complete genome sequence of Corynebacterium casei LMG S-19264T (=DSM 44701T), isolated from a smear-ripened cheese.</title>
        <authorList>
            <consortium name="US DOE Joint Genome Institute (JGI-PGF)"/>
            <person name="Walter F."/>
            <person name="Albersmeier A."/>
            <person name="Kalinowski J."/>
            <person name="Ruckert C."/>
        </authorList>
    </citation>
    <scope>NUCLEOTIDE SEQUENCE</scope>
    <source>
        <strain evidence="3">JCM 4834</strain>
    </source>
</reference>
<evidence type="ECO:0000256" key="2">
    <source>
        <dbReference type="SAM" id="Phobius"/>
    </source>
</evidence>
<evidence type="ECO:0000313" key="3">
    <source>
        <dbReference type="EMBL" id="GGZ53460.1"/>
    </source>
</evidence>
<reference evidence="3" key="3">
    <citation type="submission" date="2020-09" db="EMBL/GenBank/DDBJ databases">
        <authorList>
            <person name="Sun Q."/>
            <person name="Ohkuma M."/>
        </authorList>
    </citation>
    <scope>NUCLEOTIDE SEQUENCE</scope>
    <source>
        <strain evidence="3">JCM 4834</strain>
    </source>
</reference>
<dbReference type="EMBL" id="BMVX01000003">
    <property type="protein sequence ID" value="GGZ53460.1"/>
    <property type="molecule type" value="Genomic_DNA"/>
</dbReference>
<keyword evidence="2" id="KW-1133">Transmembrane helix</keyword>
<organism evidence="4 5">
    <name type="scientific">Streptomyces subrutilus</name>
    <dbReference type="NCBI Taxonomy" id="36818"/>
    <lineage>
        <taxon>Bacteria</taxon>
        <taxon>Bacillati</taxon>
        <taxon>Actinomycetota</taxon>
        <taxon>Actinomycetes</taxon>
        <taxon>Kitasatosporales</taxon>
        <taxon>Streptomycetaceae</taxon>
        <taxon>Streptomyces</taxon>
    </lineage>
</organism>
<gene>
    <name evidence="4" type="ORF">CP968_14105</name>
    <name evidence="3" type="ORF">GCM10010371_11250</name>
</gene>
<feature type="compositionally biased region" description="Low complexity" evidence="1">
    <location>
        <begin position="85"/>
        <end position="95"/>
    </location>
</feature>
<evidence type="ECO:0000313" key="5">
    <source>
        <dbReference type="Proteomes" id="UP000326831"/>
    </source>
</evidence>
<feature type="transmembrane region" description="Helical" evidence="2">
    <location>
        <begin position="194"/>
        <end position="213"/>
    </location>
</feature>
<dbReference type="OrthoDB" id="4041223at2"/>
<feature type="transmembrane region" description="Helical" evidence="2">
    <location>
        <begin position="119"/>
        <end position="143"/>
    </location>
</feature>
<name>A0A5P2UNV3_9ACTN</name>
<dbReference type="EMBL" id="CP023701">
    <property type="protein sequence ID" value="QEU79301.1"/>
    <property type="molecule type" value="Genomic_DNA"/>
</dbReference>
<proteinExistence type="predicted"/>
<dbReference type="RefSeq" id="WP_150518332.1">
    <property type="nucleotide sequence ID" value="NZ_BMVX01000003.1"/>
</dbReference>
<dbReference type="AlphaFoldDB" id="A0A5P2UNV3"/>
<reference evidence="4 5" key="2">
    <citation type="submission" date="2017-09" db="EMBL/GenBank/DDBJ databases">
        <authorList>
            <person name="Lee N."/>
            <person name="Cho B.-K."/>
        </authorList>
    </citation>
    <scope>NUCLEOTIDE SEQUENCE [LARGE SCALE GENOMIC DNA]</scope>
    <source>
        <strain evidence="4 5">ATCC 27467</strain>
    </source>
</reference>
<sequence length="427" mass="43012">MSAAVAATNPLAGLTRGLGGLRTRTGGAAQAARQGVASLKQAAAAAGGAATGTARVAPAAAEAGRVLAGLRTQAGASAQSATRLGRSAARASTGTRRMDSGARGVRSALLKLGGRTGGVLSAIGGLIGVTGVVSTLMGSFGIAMTVGSVVMTAVNVAMRANPLGFVLGILIPLGAWLVELALNSETGQRLVQQAFTVVLQVFEGYLAFLVPVLKTIASVVGTYFKGYFTVISSVVGGLRAAVNGFSGTGASARSATTALRAIASTAFNAVMAPVRPVLAFLTQTAPGFFTRVRTALSSALGGIGRMVSTGAQAVLAAVTGPVNGIIAFANWIIDGLEDLSFELLGKKFGVDLDKIPMLAEGGVVWPTSLGRPPVIHPVSDLDRRRVAPASASYPRTGPHRIAEYREPAGGGPRSTAEDLLFLAAAHA</sequence>
<protein>
    <submittedName>
        <fullName evidence="4">Tape-measure protein</fullName>
    </submittedName>
</protein>
<feature type="transmembrane region" description="Helical" evidence="2">
    <location>
        <begin position="163"/>
        <end position="182"/>
    </location>
</feature>
<dbReference type="KEGG" id="ssub:CP968_14105"/>
<keyword evidence="2" id="KW-0472">Membrane</keyword>
<feature type="region of interest" description="Disordered" evidence="1">
    <location>
        <begin position="81"/>
        <end position="100"/>
    </location>
</feature>
<evidence type="ECO:0000256" key="1">
    <source>
        <dbReference type="SAM" id="MobiDB-lite"/>
    </source>
</evidence>
<dbReference type="Proteomes" id="UP000326831">
    <property type="component" value="Chromosome"/>
</dbReference>
<feature type="region of interest" description="Disordered" evidence="1">
    <location>
        <begin position="387"/>
        <end position="413"/>
    </location>
</feature>
<evidence type="ECO:0000313" key="4">
    <source>
        <dbReference type="EMBL" id="QEU79301.1"/>
    </source>
</evidence>